<dbReference type="PROSITE" id="PS00474">
    <property type="entry name" value="RIBOSOMAL_L3"/>
    <property type="match status" value="1"/>
</dbReference>
<organism evidence="10">
    <name type="scientific">freshwater metagenome</name>
    <dbReference type="NCBI Taxonomy" id="449393"/>
    <lineage>
        <taxon>unclassified sequences</taxon>
        <taxon>metagenomes</taxon>
        <taxon>ecological metagenomes</taxon>
    </lineage>
</organism>
<evidence type="ECO:0000256" key="3">
    <source>
        <dbReference type="ARBA" id="ARBA00022884"/>
    </source>
</evidence>
<evidence type="ECO:0000313" key="10">
    <source>
        <dbReference type="EMBL" id="CAB4984287.1"/>
    </source>
</evidence>
<dbReference type="AlphaFoldDB" id="A0A6J7MU68"/>
<dbReference type="EMBL" id="CAFBQP010000209">
    <property type="protein sequence ID" value="CAB5069202.1"/>
    <property type="molecule type" value="Genomic_DNA"/>
</dbReference>
<dbReference type="InterPro" id="IPR019927">
    <property type="entry name" value="Ribosomal_uL3_bac/org-type"/>
</dbReference>
<dbReference type="EMBL" id="CAEZYY010000037">
    <property type="protein sequence ID" value="CAB4765604.1"/>
    <property type="molecule type" value="Genomic_DNA"/>
</dbReference>
<dbReference type="Gene3D" id="3.30.160.810">
    <property type="match status" value="1"/>
</dbReference>
<proteinExistence type="inferred from homology"/>
<dbReference type="HAMAP" id="MF_01325_B">
    <property type="entry name" value="Ribosomal_uL3_B"/>
    <property type="match status" value="1"/>
</dbReference>
<dbReference type="PANTHER" id="PTHR11229:SF16">
    <property type="entry name" value="LARGE RIBOSOMAL SUBUNIT PROTEIN UL3C"/>
    <property type="match status" value="1"/>
</dbReference>
<dbReference type="InterPro" id="IPR009000">
    <property type="entry name" value="Transl_B-barrel_sf"/>
</dbReference>
<evidence type="ECO:0000313" key="6">
    <source>
        <dbReference type="EMBL" id="CAB4731063.1"/>
    </source>
</evidence>
<evidence type="ECO:0000313" key="7">
    <source>
        <dbReference type="EMBL" id="CAB4765604.1"/>
    </source>
</evidence>
<gene>
    <name evidence="6" type="ORF">UFOPK2602_02333</name>
    <name evidence="7" type="ORF">UFOPK2806_02051</name>
    <name evidence="8" type="ORF">UFOPK3001_01005</name>
    <name evidence="9" type="ORF">UFOPK3417_01035</name>
    <name evidence="10" type="ORF">UFOPK3954_00725</name>
    <name evidence="11" type="ORF">UFOPK4306_02729</name>
</gene>
<dbReference type="GO" id="GO:0019843">
    <property type="term" value="F:rRNA binding"/>
    <property type="evidence" value="ECO:0007669"/>
    <property type="project" value="UniProtKB-KW"/>
</dbReference>
<accession>A0A6J7MU68</accession>
<dbReference type="NCBIfam" id="TIGR03625">
    <property type="entry name" value="L3_bact"/>
    <property type="match status" value="1"/>
</dbReference>
<dbReference type="EMBL" id="CAFBLR010000090">
    <property type="protein sequence ID" value="CAB4876624.1"/>
    <property type="molecule type" value="Genomic_DNA"/>
</dbReference>
<evidence type="ECO:0000313" key="11">
    <source>
        <dbReference type="EMBL" id="CAB5069202.1"/>
    </source>
</evidence>
<dbReference type="EMBL" id="CAFBON010000059">
    <property type="protein sequence ID" value="CAB4984287.1"/>
    <property type="molecule type" value="Genomic_DNA"/>
</dbReference>
<comment type="similarity">
    <text evidence="1">Belongs to the universal ribosomal protein uL3 family.</text>
</comment>
<dbReference type="EMBL" id="CAFAAJ010000054">
    <property type="protein sequence ID" value="CAB4801740.1"/>
    <property type="molecule type" value="Genomic_DNA"/>
</dbReference>
<dbReference type="FunFam" id="3.30.160.810:FF:000001">
    <property type="entry name" value="50S ribosomal protein L3"/>
    <property type="match status" value="1"/>
</dbReference>
<dbReference type="Gene3D" id="2.40.30.10">
    <property type="entry name" value="Translation factors"/>
    <property type="match status" value="1"/>
</dbReference>
<evidence type="ECO:0000256" key="1">
    <source>
        <dbReference type="ARBA" id="ARBA00006540"/>
    </source>
</evidence>
<keyword evidence="3" id="KW-0694">RNA-binding</keyword>
<dbReference type="PANTHER" id="PTHR11229">
    <property type="entry name" value="50S RIBOSOMAL PROTEIN L3"/>
    <property type="match status" value="1"/>
</dbReference>
<evidence type="ECO:0000313" key="9">
    <source>
        <dbReference type="EMBL" id="CAB4876624.1"/>
    </source>
</evidence>
<dbReference type="GO" id="GO:0006412">
    <property type="term" value="P:translation"/>
    <property type="evidence" value="ECO:0007669"/>
    <property type="project" value="InterPro"/>
</dbReference>
<dbReference type="Pfam" id="PF00297">
    <property type="entry name" value="Ribosomal_L3"/>
    <property type="match status" value="1"/>
</dbReference>
<dbReference type="EMBL" id="CAEZXX010000240">
    <property type="protein sequence ID" value="CAB4731063.1"/>
    <property type="molecule type" value="Genomic_DNA"/>
</dbReference>
<keyword evidence="4" id="KW-0689">Ribosomal protein</keyword>
<reference evidence="10" key="1">
    <citation type="submission" date="2020-05" db="EMBL/GenBank/DDBJ databases">
        <authorList>
            <person name="Chiriac C."/>
            <person name="Salcher M."/>
            <person name="Ghai R."/>
            <person name="Kavagutti S V."/>
        </authorList>
    </citation>
    <scope>NUCLEOTIDE SEQUENCE</scope>
</reference>
<dbReference type="GO" id="GO:0003735">
    <property type="term" value="F:structural constituent of ribosome"/>
    <property type="evidence" value="ECO:0007669"/>
    <property type="project" value="InterPro"/>
</dbReference>
<keyword evidence="2" id="KW-0699">rRNA-binding</keyword>
<evidence type="ECO:0000256" key="4">
    <source>
        <dbReference type="ARBA" id="ARBA00022980"/>
    </source>
</evidence>
<evidence type="ECO:0000256" key="2">
    <source>
        <dbReference type="ARBA" id="ARBA00022730"/>
    </source>
</evidence>
<keyword evidence="5" id="KW-0687">Ribonucleoprotein</keyword>
<protein>
    <submittedName>
        <fullName evidence="10">Unannotated protein</fullName>
    </submittedName>
</protein>
<dbReference type="FunFam" id="2.40.30.10:FF:000004">
    <property type="entry name" value="50S ribosomal protein L3"/>
    <property type="match status" value="1"/>
</dbReference>
<name>A0A6J7MU68_9ZZZZ</name>
<dbReference type="SUPFAM" id="SSF50447">
    <property type="entry name" value="Translation proteins"/>
    <property type="match status" value="1"/>
</dbReference>
<evidence type="ECO:0000256" key="5">
    <source>
        <dbReference type="ARBA" id="ARBA00023274"/>
    </source>
</evidence>
<dbReference type="GO" id="GO:0022625">
    <property type="term" value="C:cytosolic large ribosomal subunit"/>
    <property type="evidence" value="ECO:0007669"/>
    <property type="project" value="TreeGrafter"/>
</dbReference>
<dbReference type="InterPro" id="IPR019926">
    <property type="entry name" value="Ribosomal_uL3_CS"/>
</dbReference>
<dbReference type="InterPro" id="IPR000597">
    <property type="entry name" value="Ribosomal_uL3"/>
</dbReference>
<sequence>MATKAIVGEKLGMTQVWADDNKVIPVTVLRVENARVVQVKTSERDGYTALQVTYGQKDPKKLTKPEAGHFAKAGVAAGRKLVELRLDSVDGYTVGQELRADTLEKGMKVDVVAVSRGKGFAGGMKRHNFSGQGASHGNHKHHRSPGSVGSCSFPGRVFKGLRMAGHMGHEQVTTLNLEVIEADPERNIVLVKGSVPGPNGGVVIVRNAVKGKK</sequence>
<evidence type="ECO:0000313" key="8">
    <source>
        <dbReference type="EMBL" id="CAB4801740.1"/>
    </source>
</evidence>